<sequence length="1026" mass="104912">MNRVVGAAAVLCALAAMATPAQAAAPPGPWDAFNLSPASRSVPATGVLKSGGDVTNAAGVTNGGVTTIGPNGYVTLDFGKEVGGFARLHFAPGSAAPTAGLTYSEWSTYASPTSSDASNGASNNEPPVIYPAPAGGAIDTGSTQPVAGTPALPLDGANWIWATQGANSSAPASTVYLRKTFTVADPSALASAILRVNVDDNEVTYVNGTQVASMGNSFQTSAIADIKPQLVAGTNVVAIKAANASAGPAGALAKLALGSTTIVTDTSWKASQTEQAGWNTAAFDDSTWSGAFANGTYGAGPWGTFADPGPSNGAGTGSATTLTAAAAAGDAAIKVAATTYLTAGTKLDVGGETARVASVSGTTVTLTAPLAQAHASGATVWQANSELRGGFRYLTVTNPGPGNLQLDGASVNISFAPNMSDLRAYPNYFYSDDPLINRIWYAGAYTVQTNIIGNDTGRVWNSAPAIGWNNGAVVGELGTTVLVDGAKRDRTVWPGDLGISVPTDFVSLGDMETIKSSLQTLYNHQNAAGALPYAGPAVNFIGNSDAYHMWTLIGTASYYQYSGDKAWLDAIWPKYKSALNYITAKLGADGLLNVTASADWARANSGGKNIEAEAIMYRTLTTCAAVARTEGDIATADACTQKAATLKTAVNAGGYYNAATGLYRDTPTSSVYPQDGNSLAVWFGLVGSPQTGLAISQALSKRWTPVGALTPEKSATSVHPFPGSMEAMAHFQAGDDKAGLDLLRLEWGYMLNAPYGTGSTYWEGYKTDGSSDYSGSYISASHGWSAGPTASLTFYVLGVHPDPDGGPAYDLIPHPGDLHHVEGQLTTPAGVITQSYDANPAAGTFVSRYSAPAGALRTVAVPTYGRSVRLLVDGREVTPSRTDADYAYVDAAAGAHTVATCPESSCAIGGVGGTVPATLSLTLGAQASFGAFTPGADKEYTASTTATVTSTAGDAALTVSDPGHLTNGAFSLPEALRVEFSKASWTGPISNDAVAITFRQHIGATDALRTGTYSRTLTFTLSTTTP</sequence>
<feature type="chain" id="PRO_5040801325" description="Alpha-L-rhamnosidase six-hairpin glycosidase domain-containing protein" evidence="2">
    <location>
        <begin position="24"/>
        <end position="1026"/>
    </location>
</feature>
<evidence type="ECO:0000313" key="4">
    <source>
        <dbReference type="EMBL" id="MDA0160141.1"/>
    </source>
</evidence>
<keyword evidence="2" id="KW-0732">Signal</keyword>
<gene>
    <name evidence="4" type="ORF">OM076_07700</name>
</gene>
<dbReference type="Gene3D" id="2.60.120.260">
    <property type="entry name" value="Galactose-binding domain-like"/>
    <property type="match status" value="1"/>
</dbReference>
<reference evidence="4" key="1">
    <citation type="submission" date="2022-10" db="EMBL/GenBank/DDBJ databases">
        <title>The WGS of Solirubrobacter ginsenosidimutans DSM 21036.</title>
        <authorList>
            <person name="Jiang Z."/>
        </authorList>
    </citation>
    <scope>NUCLEOTIDE SEQUENCE</scope>
    <source>
        <strain evidence="4">DSM 21036</strain>
    </source>
</reference>
<dbReference type="PANTHER" id="PTHR34987:SF6">
    <property type="entry name" value="ALPHA-L-RHAMNOSIDASE SIX-HAIRPIN GLYCOSIDASE DOMAIN-CONTAINING PROTEIN"/>
    <property type="match status" value="1"/>
</dbReference>
<dbReference type="EMBL" id="JAPDOD010000004">
    <property type="protein sequence ID" value="MDA0160141.1"/>
    <property type="molecule type" value="Genomic_DNA"/>
</dbReference>
<evidence type="ECO:0000256" key="1">
    <source>
        <dbReference type="SAM" id="MobiDB-lite"/>
    </source>
</evidence>
<feature type="compositionally biased region" description="Polar residues" evidence="1">
    <location>
        <begin position="112"/>
        <end position="125"/>
    </location>
</feature>
<feature type="signal peptide" evidence="2">
    <location>
        <begin position="1"/>
        <end position="23"/>
    </location>
</feature>
<comment type="caution">
    <text evidence="4">The sequence shown here is derived from an EMBL/GenBank/DDBJ whole genome shotgun (WGS) entry which is preliminary data.</text>
</comment>
<dbReference type="InterPro" id="IPR012341">
    <property type="entry name" value="6hp_glycosidase-like_sf"/>
</dbReference>
<dbReference type="Gene3D" id="1.50.10.10">
    <property type="match status" value="1"/>
</dbReference>
<dbReference type="Gene3D" id="2.60.420.10">
    <property type="entry name" value="Maltose phosphorylase, domain 3"/>
    <property type="match status" value="1"/>
</dbReference>
<dbReference type="InterPro" id="IPR008928">
    <property type="entry name" value="6-hairpin_glycosidase_sf"/>
</dbReference>
<dbReference type="InterPro" id="IPR008979">
    <property type="entry name" value="Galactose-bd-like_sf"/>
</dbReference>
<dbReference type="AlphaFoldDB" id="A0A9X3S1F7"/>
<protein>
    <recommendedName>
        <fullName evidence="3">Alpha-L-rhamnosidase six-hairpin glycosidase domain-containing protein</fullName>
    </recommendedName>
</protein>
<dbReference type="SUPFAM" id="SSF48208">
    <property type="entry name" value="Six-hairpin glycosidases"/>
    <property type="match status" value="1"/>
</dbReference>
<organism evidence="4 5">
    <name type="scientific">Solirubrobacter ginsenosidimutans</name>
    <dbReference type="NCBI Taxonomy" id="490573"/>
    <lineage>
        <taxon>Bacteria</taxon>
        <taxon>Bacillati</taxon>
        <taxon>Actinomycetota</taxon>
        <taxon>Thermoleophilia</taxon>
        <taxon>Solirubrobacterales</taxon>
        <taxon>Solirubrobacteraceae</taxon>
        <taxon>Solirubrobacter</taxon>
    </lineage>
</organism>
<dbReference type="PANTHER" id="PTHR34987">
    <property type="entry name" value="C, PUTATIVE (AFU_ORTHOLOGUE AFUA_3G02880)-RELATED"/>
    <property type="match status" value="1"/>
</dbReference>
<name>A0A9X3S1F7_9ACTN</name>
<feature type="domain" description="Alpha-L-rhamnosidase six-hairpin glycosidase" evidence="3">
    <location>
        <begin position="481"/>
        <end position="691"/>
    </location>
</feature>
<evidence type="ECO:0000256" key="2">
    <source>
        <dbReference type="SAM" id="SignalP"/>
    </source>
</evidence>
<dbReference type="Pfam" id="PF17389">
    <property type="entry name" value="Bac_rhamnosid6H"/>
    <property type="match status" value="1"/>
</dbReference>
<keyword evidence="5" id="KW-1185">Reference proteome</keyword>
<evidence type="ECO:0000259" key="3">
    <source>
        <dbReference type="Pfam" id="PF17389"/>
    </source>
</evidence>
<feature type="region of interest" description="Disordered" evidence="1">
    <location>
        <begin position="112"/>
        <end position="142"/>
    </location>
</feature>
<dbReference type="Proteomes" id="UP001149140">
    <property type="component" value="Unassembled WGS sequence"/>
</dbReference>
<proteinExistence type="predicted"/>
<accession>A0A9X3S1F7</accession>
<dbReference type="InterPro" id="IPR035396">
    <property type="entry name" value="Bac_rhamnosid6H"/>
</dbReference>
<dbReference type="GO" id="GO:0005975">
    <property type="term" value="P:carbohydrate metabolic process"/>
    <property type="evidence" value="ECO:0007669"/>
    <property type="project" value="InterPro"/>
</dbReference>
<dbReference type="RefSeq" id="WP_270038908.1">
    <property type="nucleotide sequence ID" value="NZ_JAPDOD010000004.1"/>
</dbReference>
<evidence type="ECO:0000313" key="5">
    <source>
        <dbReference type="Proteomes" id="UP001149140"/>
    </source>
</evidence>
<dbReference type="SUPFAM" id="SSF49785">
    <property type="entry name" value="Galactose-binding domain-like"/>
    <property type="match status" value="1"/>
</dbReference>